<keyword evidence="2" id="KW-1185">Reference proteome</keyword>
<evidence type="ECO:0000313" key="2">
    <source>
        <dbReference type="Proteomes" id="UP000505325"/>
    </source>
</evidence>
<dbReference type="AlphaFoldDB" id="A0A6M8UJ00"/>
<name>A0A6M8UJ00_9GAMM</name>
<gene>
    <name evidence="1" type="ORF">PMPD1_1862</name>
</gene>
<dbReference type="Proteomes" id="UP000505325">
    <property type="component" value="Chromosome"/>
</dbReference>
<accession>A0A6M8UJ00</accession>
<proteinExistence type="predicted"/>
<evidence type="ECO:0000313" key="1">
    <source>
        <dbReference type="EMBL" id="QKJ86812.1"/>
    </source>
</evidence>
<protein>
    <submittedName>
        <fullName evidence="1">Uncharacterized protein</fullName>
    </submittedName>
</protein>
<sequence length="86" mass="10100">MTCKENALKDARKLLSFYRNNDERITIDDKVTPLAQTANPQNPSQKFDVLETWGYIYKGKYRMRFSYYSGLDCTLMGEEILEYADL</sequence>
<dbReference type="EMBL" id="CP054212">
    <property type="protein sequence ID" value="QKJ86812.1"/>
    <property type="molecule type" value="Genomic_DNA"/>
</dbReference>
<reference evidence="1 2" key="1">
    <citation type="submission" date="2020-06" db="EMBL/GenBank/DDBJ databases">
        <title>Genome sequence of Paramixta manurensis strain PD-1.</title>
        <authorList>
            <person name="Lee C.W."/>
            <person name="Kim J."/>
        </authorList>
    </citation>
    <scope>NUCLEOTIDE SEQUENCE [LARGE SCALE GENOMIC DNA]</scope>
    <source>
        <strain evidence="1 2">PD-1</strain>
    </source>
</reference>
<organism evidence="1 2">
    <name type="scientific">Paramixta manurensis</name>
    <dbReference type="NCBI Taxonomy" id="2740817"/>
    <lineage>
        <taxon>Bacteria</taxon>
        <taxon>Pseudomonadati</taxon>
        <taxon>Pseudomonadota</taxon>
        <taxon>Gammaproteobacteria</taxon>
        <taxon>Enterobacterales</taxon>
        <taxon>Erwiniaceae</taxon>
        <taxon>Paramixta</taxon>
    </lineage>
</organism>
<dbReference type="KEGG" id="pmak:PMPD1_1862"/>